<accession>A0A4P9WRR1</accession>
<protein>
    <submittedName>
        <fullName evidence="2">Uncharacterized protein</fullName>
    </submittedName>
</protein>
<sequence>MAFLVNGIMAYPTYQGVFDANQRSLTKIASAGNMGPNVNTTLDYVMALSVAEYGNTSITIMFMGDGVFHGMLIYAANAVNSTSHLGTCFSKRWTSTIVHHLDMDLLLDMRGTMGVIFVAVSFGIVGFM</sequence>
<gene>
    <name evidence="2" type="ORF">BDK51DRAFT_32080</name>
</gene>
<evidence type="ECO:0000256" key="1">
    <source>
        <dbReference type="SAM" id="Phobius"/>
    </source>
</evidence>
<dbReference type="EMBL" id="KZ993857">
    <property type="protein sequence ID" value="RKO94588.1"/>
    <property type="molecule type" value="Genomic_DNA"/>
</dbReference>
<name>A0A4P9WRR1_9FUNG</name>
<dbReference type="OrthoDB" id="2157874at2759"/>
<keyword evidence="1" id="KW-0472">Membrane</keyword>
<dbReference type="AlphaFoldDB" id="A0A4P9WRR1"/>
<dbReference type="Proteomes" id="UP000269721">
    <property type="component" value="Unassembled WGS sequence"/>
</dbReference>
<keyword evidence="1" id="KW-1133">Transmembrane helix</keyword>
<proteinExistence type="predicted"/>
<evidence type="ECO:0000313" key="3">
    <source>
        <dbReference type="Proteomes" id="UP000269721"/>
    </source>
</evidence>
<feature type="transmembrane region" description="Helical" evidence="1">
    <location>
        <begin position="109"/>
        <end position="127"/>
    </location>
</feature>
<evidence type="ECO:0000313" key="2">
    <source>
        <dbReference type="EMBL" id="RKO94588.1"/>
    </source>
</evidence>
<keyword evidence="1" id="KW-0812">Transmembrane</keyword>
<organism evidence="2 3">
    <name type="scientific">Blyttiomyces helicus</name>
    <dbReference type="NCBI Taxonomy" id="388810"/>
    <lineage>
        <taxon>Eukaryota</taxon>
        <taxon>Fungi</taxon>
        <taxon>Fungi incertae sedis</taxon>
        <taxon>Chytridiomycota</taxon>
        <taxon>Chytridiomycota incertae sedis</taxon>
        <taxon>Chytridiomycetes</taxon>
        <taxon>Chytridiomycetes incertae sedis</taxon>
        <taxon>Blyttiomyces</taxon>
    </lineage>
</organism>
<reference evidence="3" key="1">
    <citation type="journal article" date="2018" name="Nat. Microbiol.">
        <title>Leveraging single-cell genomics to expand the fungal tree of life.</title>
        <authorList>
            <person name="Ahrendt S.R."/>
            <person name="Quandt C.A."/>
            <person name="Ciobanu D."/>
            <person name="Clum A."/>
            <person name="Salamov A."/>
            <person name="Andreopoulos B."/>
            <person name="Cheng J.F."/>
            <person name="Woyke T."/>
            <person name="Pelin A."/>
            <person name="Henrissat B."/>
            <person name="Reynolds N.K."/>
            <person name="Benny G.L."/>
            <person name="Smith M.E."/>
            <person name="James T.Y."/>
            <person name="Grigoriev I.V."/>
        </authorList>
    </citation>
    <scope>NUCLEOTIDE SEQUENCE [LARGE SCALE GENOMIC DNA]</scope>
</reference>
<keyword evidence="3" id="KW-1185">Reference proteome</keyword>